<dbReference type="GO" id="GO:0006406">
    <property type="term" value="P:mRNA export from nucleus"/>
    <property type="evidence" value="ECO:0007669"/>
    <property type="project" value="TreeGrafter"/>
</dbReference>
<sequence length="847" mass="91938">METETWLDALKKHNVFNATPDSNTSTVALGSSTLQLEDLSIAIPPRSDDGSDIDEDSLVQRSNIMCVRGPDLFIAVGRQIRMLPLKAAKEAENVEEVTYKTLSTPNVTFEIKHMVVNPTGKLLAVVGGRQVAVVVLPRPGITKTLSTRIECSSIQIGEYYHVPGSSRITKVDWHPWGEGGASLLVLTSDGQLREYDVSKDPSEPQQTVELLAPPQNKLKYDVTASAEAASFCIGHGSADWSSLTVYALTTEGEVWATCPFLPANATPPISYIQGLEYFVNTKSARLPLEISGPQLKYVSSLRQQLKSISSPVDDQPLPTCLVHAPVSLSFPPARQGPFLLQPAPKELGDGLASDIVYLDIEISNDSTSNGPVNTKNSAEGTPIPVIAIAYSDGKVDVCLDVEKVEAKWAKANSTSTEDSELPMLAVFESINLGLFEPPKGTTPSTCSSLALVHASTSTTSPQQIPPTFILDPLRADRVFITHSRGVHRLDMRGWATKIAGALRGGSQEFADVLCVGDKQEGLTDVRWLHRTQNPIIASAVLNDVYLAYALLSLDSAHLLNIFELSAAPVVVPVSRPVRKQITAPTPVTSPPRSTAAPQFVPFVPAQPNTTAPPQTYTSLLPQPFVTPSLPTYQPLTKPLTATGAVTADTLRALGKHAERLRVNMAEVRAAHEQLLIRTSLQTREIRRQVERLSEIIRMASRIRMASAEATERVQRVVERQNEMIKRADLMLRKVVESEGGEGSAEAQQAWGKELARMKTEVRGVNGEGGLKARSEQAMHQLELLKPTLRELSRANEAKQDNPLGLVGLGNSQWLAIGSVIGAEQKSLEDARRKIADLTTRLAEATIS</sequence>
<evidence type="ECO:0000256" key="7">
    <source>
        <dbReference type="ARBA" id="ARBA00023242"/>
    </source>
</evidence>
<evidence type="ECO:0000313" key="9">
    <source>
        <dbReference type="EMBL" id="CAE6523598.1"/>
    </source>
</evidence>
<comment type="subcellular location">
    <subcellularLocation>
        <location evidence="1">Nucleus</location>
        <location evidence="1">Nuclear pore complex</location>
    </subcellularLocation>
</comment>
<evidence type="ECO:0000256" key="2">
    <source>
        <dbReference type="ARBA" id="ARBA00022448"/>
    </source>
</evidence>
<dbReference type="SUPFAM" id="SSF69322">
    <property type="entry name" value="Tricorn protease domain 2"/>
    <property type="match status" value="1"/>
</dbReference>
<evidence type="ECO:0000256" key="8">
    <source>
        <dbReference type="SAM" id="Coils"/>
    </source>
</evidence>
<dbReference type="InterPro" id="IPR037700">
    <property type="entry name" value="NUP88/NUP82"/>
</dbReference>
<keyword evidence="4" id="KW-0653">Protein transport</keyword>
<dbReference type="GO" id="GO:0000056">
    <property type="term" value="P:ribosomal small subunit export from nucleus"/>
    <property type="evidence" value="ECO:0007669"/>
    <property type="project" value="InterPro"/>
</dbReference>
<gene>
    <name evidence="9" type="ORF">RDB_LOCUS153329</name>
</gene>
<evidence type="ECO:0000256" key="3">
    <source>
        <dbReference type="ARBA" id="ARBA00022816"/>
    </source>
</evidence>
<protein>
    <recommendedName>
        <fullName evidence="11">Nucleoporin nup82</fullName>
    </recommendedName>
</protein>
<dbReference type="EMBL" id="CAJMXA010003889">
    <property type="protein sequence ID" value="CAE6523598.1"/>
    <property type="molecule type" value="Genomic_DNA"/>
</dbReference>
<feature type="coiled-coil region" evidence="8">
    <location>
        <begin position="820"/>
        <end position="847"/>
    </location>
</feature>
<evidence type="ECO:0000256" key="1">
    <source>
        <dbReference type="ARBA" id="ARBA00004567"/>
    </source>
</evidence>
<dbReference type="PANTHER" id="PTHR13257:SF0">
    <property type="entry name" value="NUCLEAR PORE COMPLEX PROTEIN NUP88"/>
    <property type="match status" value="1"/>
</dbReference>
<proteinExistence type="predicted"/>
<evidence type="ECO:0000256" key="6">
    <source>
        <dbReference type="ARBA" id="ARBA00023132"/>
    </source>
</evidence>
<keyword evidence="8" id="KW-0175">Coiled coil</keyword>
<dbReference type="InterPro" id="IPR019321">
    <property type="entry name" value="Nucleoporin_Nup88"/>
</dbReference>
<keyword evidence="7" id="KW-0539">Nucleus</keyword>
<dbReference type="PANTHER" id="PTHR13257">
    <property type="entry name" value="NUCLEOPORIN NUP84-RELATED"/>
    <property type="match status" value="1"/>
</dbReference>
<comment type="caution">
    <text evidence="9">The sequence shown here is derived from an EMBL/GenBank/DDBJ whole genome shotgun (WGS) entry which is preliminary data.</text>
</comment>
<evidence type="ECO:0008006" key="11">
    <source>
        <dbReference type="Google" id="ProtNLM"/>
    </source>
</evidence>
<dbReference type="GO" id="GO:0017056">
    <property type="term" value="F:structural constituent of nuclear pore"/>
    <property type="evidence" value="ECO:0007669"/>
    <property type="project" value="InterPro"/>
</dbReference>
<dbReference type="Pfam" id="PF10168">
    <property type="entry name" value="Nup88"/>
    <property type="match status" value="1"/>
</dbReference>
<dbReference type="GO" id="GO:0005643">
    <property type="term" value="C:nuclear pore"/>
    <property type="evidence" value="ECO:0007669"/>
    <property type="project" value="UniProtKB-SubCell"/>
</dbReference>
<keyword evidence="2" id="KW-0813">Transport</keyword>
<dbReference type="GO" id="GO:0000055">
    <property type="term" value="P:ribosomal large subunit export from nucleus"/>
    <property type="evidence" value="ECO:0007669"/>
    <property type="project" value="InterPro"/>
</dbReference>
<accession>A0A8H3HNZ7</accession>
<dbReference type="GO" id="GO:0006606">
    <property type="term" value="P:protein import into nucleus"/>
    <property type="evidence" value="ECO:0007669"/>
    <property type="project" value="TreeGrafter"/>
</dbReference>
<evidence type="ECO:0000256" key="5">
    <source>
        <dbReference type="ARBA" id="ARBA00023010"/>
    </source>
</evidence>
<keyword evidence="5" id="KW-0811">Translocation</keyword>
<name>A0A8H3HNZ7_9AGAM</name>
<reference evidence="9" key="1">
    <citation type="submission" date="2021-01" db="EMBL/GenBank/DDBJ databases">
        <authorList>
            <person name="Kaushik A."/>
        </authorList>
    </citation>
    <scope>NUCLEOTIDE SEQUENCE</scope>
    <source>
        <strain evidence="9">AG6-10EEA</strain>
    </source>
</reference>
<dbReference type="Proteomes" id="UP000663853">
    <property type="component" value="Unassembled WGS sequence"/>
</dbReference>
<dbReference type="AlphaFoldDB" id="A0A8H3HNZ7"/>
<keyword evidence="3" id="KW-0509">mRNA transport</keyword>
<keyword evidence="6" id="KW-0906">Nuclear pore complex</keyword>
<evidence type="ECO:0000313" key="10">
    <source>
        <dbReference type="Proteomes" id="UP000663853"/>
    </source>
</evidence>
<evidence type="ECO:0000256" key="4">
    <source>
        <dbReference type="ARBA" id="ARBA00022927"/>
    </source>
</evidence>
<organism evidence="9 10">
    <name type="scientific">Rhizoctonia solani</name>
    <dbReference type="NCBI Taxonomy" id="456999"/>
    <lineage>
        <taxon>Eukaryota</taxon>
        <taxon>Fungi</taxon>
        <taxon>Dikarya</taxon>
        <taxon>Basidiomycota</taxon>
        <taxon>Agaricomycotina</taxon>
        <taxon>Agaricomycetes</taxon>
        <taxon>Cantharellales</taxon>
        <taxon>Ceratobasidiaceae</taxon>
        <taxon>Rhizoctonia</taxon>
    </lineage>
</organism>